<dbReference type="EMBL" id="CM007381">
    <property type="protein sequence ID" value="ONK81607.1"/>
    <property type="molecule type" value="Genomic_DNA"/>
</dbReference>
<feature type="compositionally biased region" description="Basic and acidic residues" evidence="1">
    <location>
        <begin position="99"/>
        <end position="111"/>
    </location>
</feature>
<reference evidence="3" key="1">
    <citation type="journal article" date="2017" name="Nat. Commun.">
        <title>The asparagus genome sheds light on the origin and evolution of a young Y chromosome.</title>
        <authorList>
            <person name="Harkess A."/>
            <person name="Zhou J."/>
            <person name="Xu C."/>
            <person name="Bowers J.E."/>
            <person name="Van der Hulst R."/>
            <person name="Ayyampalayam S."/>
            <person name="Mercati F."/>
            <person name="Riccardi P."/>
            <person name="McKain M.R."/>
            <person name="Kakrana A."/>
            <person name="Tang H."/>
            <person name="Ray J."/>
            <person name="Groenendijk J."/>
            <person name="Arikit S."/>
            <person name="Mathioni S.M."/>
            <person name="Nakano M."/>
            <person name="Shan H."/>
            <person name="Telgmann-Rauber A."/>
            <person name="Kanno A."/>
            <person name="Yue Z."/>
            <person name="Chen H."/>
            <person name="Li W."/>
            <person name="Chen Y."/>
            <person name="Xu X."/>
            <person name="Zhang Y."/>
            <person name="Luo S."/>
            <person name="Chen H."/>
            <person name="Gao J."/>
            <person name="Mao Z."/>
            <person name="Pires J.C."/>
            <person name="Luo M."/>
            <person name="Kudrna D."/>
            <person name="Wing R.A."/>
            <person name="Meyers B.C."/>
            <person name="Yi K."/>
            <person name="Kong H."/>
            <person name="Lavrijsen P."/>
            <person name="Sunseri F."/>
            <person name="Falavigna A."/>
            <person name="Ye Y."/>
            <person name="Leebens-Mack J.H."/>
            <person name="Chen G."/>
        </authorList>
    </citation>
    <scope>NUCLEOTIDE SEQUENCE [LARGE SCALE GENOMIC DNA]</scope>
    <source>
        <strain evidence="3">cv. DH0086</strain>
    </source>
</reference>
<name>A0A5P1FVR9_ASPOF</name>
<dbReference type="Gramene" id="ONK81607">
    <property type="protein sequence ID" value="ONK81607"/>
    <property type="gene ID" value="A4U43_C01F31050"/>
</dbReference>
<dbReference type="Proteomes" id="UP000243459">
    <property type="component" value="Chromosome 1"/>
</dbReference>
<evidence type="ECO:0000256" key="1">
    <source>
        <dbReference type="SAM" id="MobiDB-lite"/>
    </source>
</evidence>
<organism evidence="2 3">
    <name type="scientific">Asparagus officinalis</name>
    <name type="common">Garden asparagus</name>
    <dbReference type="NCBI Taxonomy" id="4686"/>
    <lineage>
        <taxon>Eukaryota</taxon>
        <taxon>Viridiplantae</taxon>
        <taxon>Streptophyta</taxon>
        <taxon>Embryophyta</taxon>
        <taxon>Tracheophyta</taxon>
        <taxon>Spermatophyta</taxon>
        <taxon>Magnoliopsida</taxon>
        <taxon>Liliopsida</taxon>
        <taxon>Asparagales</taxon>
        <taxon>Asparagaceae</taxon>
        <taxon>Asparagoideae</taxon>
        <taxon>Asparagus</taxon>
    </lineage>
</organism>
<feature type="region of interest" description="Disordered" evidence="1">
    <location>
        <begin position="80"/>
        <end position="111"/>
    </location>
</feature>
<proteinExistence type="predicted"/>
<dbReference type="AlphaFoldDB" id="A0A5P1FVR9"/>
<accession>A0A5P1FVR9</accession>
<evidence type="ECO:0000313" key="3">
    <source>
        <dbReference type="Proteomes" id="UP000243459"/>
    </source>
</evidence>
<sequence>MSGEEPRREAKPTTSIKRIIHMLRTLELRFEEEEELNQLNLLNGEERLGELLERSWNRPDQSPTLVPLSWEREEGFAIRPLAQSMGPPLVPLQSEREEEEGKGADFGRADD</sequence>
<gene>
    <name evidence="2" type="ORF">A4U43_C01F31050</name>
</gene>
<keyword evidence="3" id="KW-1185">Reference proteome</keyword>
<protein>
    <submittedName>
        <fullName evidence="2">Uncharacterized protein</fullName>
    </submittedName>
</protein>
<evidence type="ECO:0000313" key="2">
    <source>
        <dbReference type="EMBL" id="ONK81607.1"/>
    </source>
</evidence>